<keyword evidence="10" id="KW-1185">Reference proteome</keyword>
<feature type="transmembrane region" description="Helical" evidence="7">
    <location>
        <begin position="62"/>
        <end position="85"/>
    </location>
</feature>
<accession>A0AAD9HXE0</accession>
<name>A0AAD9HXE0_9PEZI</name>
<evidence type="ECO:0000313" key="9">
    <source>
        <dbReference type="EMBL" id="KAK2067279.1"/>
    </source>
</evidence>
<feature type="region of interest" description="Disordered" evidence="6">
    <location>
        <begin position="326"/>
        <end position="351"/>
    </location>
</feature>
<evidence type="ECO:0000259" key="8">
    <source>
        <dbReference type="Pfam" id="PF20684"/>
    </source>
</evidence>
<feature type="transmembrane region" description="Helical" evidence="7">
    <location>
        <begin position="105"/>
        <end position="125"/>
    </location>
</feature>
<evidence type="ECO:0000256" key="3">
    <source>
        <dbReference type="ARBA" id="ARBA00022989"/>
    </source>
</evidence>
<evidence type="ECO:0000313" key="10">
    <source>
        <dbReference type="Proteomes" id="UP001217918"/>
    </source>
</evidence>
<dbReference type="GO" id="GO:0016020">
    <property type="term" value="C:membrane"/>
    <property type="evidence" value="ECO:0007669"/>
    <property type="project" value="UniProtKB-SubCell"/>
</dbReference>
<comment type="subcellular location">
    <subcellularLocation>
        <location evidence="1">Membrane</location>
        <topology evidence="1">Multi-pass membrane protein</topology>
    </subcellularLocation>
</comment>
<keyword evidence="3 7" id="KW-1133">Transmembrane helix</keyword>
<keyword evidence="4 7" id="KW-0472">Membrane</keyword>
<feature type="domain" description="Rhodopsin" evidence="8">
    <location>
        <begin position="46"/>
        <end position="294"/>
    </location>
</feature>
<dbReference type="Pfam" id="PF20684">
    <property type="entry name" value="Fung_rhodopsin"/>
    <property type="match status" value="1"/>
</dbReference>
<evidence type="ECO:0000256" key="4">
    <source>
        <dbReference type="ARBA" id="ARBA00023136"/>
    </source>
</evidence>
<dbReference type="InterPro" id="IPR052337">
    <property type="entry name" value="SAT4-like"/>
</dbReference>
<evidence type="ECO:0000256" key="7">
    <source>
        <dbReference type="SAM" id="Phobius"/>
    </source>
</evidence>
<feature type="transmembrane region" description="Helical" evidence="7">
    <location>
        <begin position="137"/>
        <end position="161"/>
    </location>
</feature>
<feature type="transmembrane region" description="Helical" evidence="7">
    <location>
        <begin position="229"/>
        <end position="248"/>
    </location>
</feature>
<feature type="transmembrane region" description="Helical" evidence="7">
    <location>
        <begin position="29"/>
        <end position="50"/>
    </location>
</feature>
<organism evidence="9 10">
    <name type="scientific">Phyllachora maydis</name>
    <dbReference type="NCBI Taxonomy" id="1825666"/>
    <lineage>
        <taxon>Eukaryota</taxon>
        <taxon>Fungi</taxon>
        <taxon>Dikarya</taxon>
        <taxon>Ascomycota</taxon>
        <taxon>Pezizomycotina</taxon>
        <taxon>Sordariomycetes</taxon>
        <taxon>Sordariomycetidae</taxon>
        <taxon>Phyllachorales</taxon>
        <taxon>Phyllachoraceae</taxon>
        <taxon>Phyllachora</taxon>
    </lineage>
</organism>
<dbReference type="PANTHER" id="PTHR33048">
    <property type="entry name" value="PTH11-LIKE INTEGRAL MEMBRANE PROTEIN (AFU_ORTHOLOGUE AFUA_5G11245)"/>
    <property type="match status" value="1"/>
</dbReference>
<reference evidence="9" key="1">
    <citation type="journal article" date="2023" name="Mol. Plant Microbe Interact.">
        <title>Elucidating the Obligate Nature and Biological Capacity of an Invasive Fungal Corn Pathogen.</title>
        <authorList>
            <person name="MacCready J.S."/>
            <person name="Roggenkamp E.M."/>
            <person name="Gdanetz K."/>
            <person name="Chilvers M.I."/>
        </authorList>
    </citation>
    <scope>NUCLEOTIDE SEQUENCE</scope>
    <source>
        <strain evidence="9">PM02</strain>
    </source>
</reference>
<dbReference type="Proteomes" id="UP001217918">
    <property type="component" value="Unassembled WGS sequence"/>
</dbReference>
<gene>
    <name evidence="9" type="ORF">P8C59_001035</name>
</gene>
<comment type="caution">
    <text evidence="9">The sequence shown here is derived from an EMBL/GenBank/DDBJ whole genome shotgun (WGS) entry which is preliminary data.</text>
</comment>
<evidence type="ECO:0000256" key="1">
    <source>
        <dbReference type="ARBA" id="ARBA00004141"/>
    </source>
</evidence>
<proteinExistence type="inferred from homology"/>
<dbReference type="InterPro" id="IPR049326">
    <property type="entry name" value="Rhodopsin_dom_fungi"/>
</dbReference>
<dbReference type="PANTHER" id="PTHR33048:SF47">
    <property type="entry name" value="INTEGRAL MEMBRANE PROTEIN-RELATED"/>
    <property type="match status" value="1"/>
</dbReference>
<evidence type="ECO:0000256" key="6">
    <source>
        <dbReference type="SAM" id="MobiDB-lite"/>
    </source>
</evidence>
<protein>
    <recommendedName>
        <fullName evidence="8">Rhodopsin domain-containing protein</fullName>
    </recommendedName>
</protein>
<sequence>MSNVTVVSLIGAVDNLHEPMPIANHRGTILGVVLALMAVSLLCNVARLYVRFFVIYAPGWDDYFLMLYMLSTIFGSTCMCLFPSRGLGSHFILIPPEQMLEYLKLFWLANASYIMSTTLIKLSLLSQYLRLYQTGPLRWACVGLATVVAMWGAAFTIIAWYPCHPLQRFWDPWKHPGVCWAYGASTRTDFVTTFEAHAGINMVLDLLIFVLPIPIYFKQDNPSRAKKGLIALFLMGSVVIFFSIWRLWTIIEHMATTYPTFDPSWYAPISLLLSTAEIDLASVCASAPVFWPMLCRNVEKIFVTYELKITVEDRVVDAFELHHTRPRTGGGGCDDDDDDEGKGLEPPGSHYRNSFIRDQVNPFGKDGWLDSPAGAKNGTGMARVIVRSERARLGAWWTNTIPNTRQLGPV</sequence>
<evidence type="ECO:0000256" key="5">
    <source>
        <dbReference type="ARBA" id="ARBA00038359"/>
    </source>
</evidence>
<dbReference type="EMBL" id="JAQQPM010000001">
    <property type="protein sequence ID" value="KAK2067279.1"/>
    <property type="molecule type" value="Genomic_DNA"/>
</dbReference>
<feature type="transmembrane region" description="Helical" evidence="7">
    <location>
        <begin position="198"/>
        <end position="217"/>
    </location>
</feature>
<keyword evidence="2 7" id="KW-0812">Transmembrane</keyword>
<dbReference type="AlphaFoldDB" id="A0AAD9HXE0"/>
<evidence type="ECO:0000256" key="2">
    <source>
        <dbReference type="ARBA" id="ARBA00022692"/>
    </source>
</evidence>
<comment type="similarity">
    <text evidence="5">Belongs to the SAT4 family.</text>
</comment>